<dbReference type="Pfam" id="PF01695">
    <property type="entry name" value="IstB_IS21"/>
    <property type="match status" value="1"/>
</dbReference>
<dbReference type="SUPFAM" id="SSF52540">
    <property type="entry name" value="P-loop containing nucleoside triphosphate hydrolases"/>
    <property type="match status" value="1"/>
</dbReference>
<dbReference type="PANTHER" id="PTHR30050">
    <property type="entry name" value="CHROMOSOMAL REPLICATION INITIATOR PROTEIN DNAA"/>
    <property type="match status" value="1"/>
</dbReference>
<keyword evidence="5" id="KW-1185">Reference proteome</keyword>
<evidence type="ECO:0000313" key="5">
    <source>
        <dbReference type="Proteomes" id="UP000752012"/>
    </source>
</evidence>
<evidence type="ECO:0000313" key="4">
    <source>
        <dbReference type="EMBL" id="NJP38646.1"/>
    </source>
</evidence>
<comment type="caution">
    <text evidence="4">The sequence shown here is derived from an EMBL/GenBank/DDBJ whole genome shotgun (WGS) entry which is preliminary data.</text>
</comment>
<dbReference type="GO" id="GO:0006260">
    <property type="term" value="P:DNA replication"/>
    <property type="evidence" value="ECO:0007669"/>
    <property type="project" value="TreeGrafter"/>
</dbReference>
<feature type="domain" description="IstB-like ATP-binding" evidence="3">
    <location>
        <begin position="8"/>
        <end position="242"/>
    </location>
</feature>
<dbReference type="EMBL" id="JAATHJ010000026">
    <property type="protein sequence ID" value="NJP38646.1"/>
    <property type="molecule type" value="Genomic_DNA"/>
</dbReference>
<dbReference type="NCBIfam" id="NF038214">
    <property type="entry name" value="IS21_help_AAA"/>
    <property type="match status" value="1"/>
</dbReference>
<evidence type="ECO:0000256" key="2">
    <source>
        <dbReference type="ARBA" id="ARBA00022840"/>
    </source>
</evidence>
<organism evidence="4 5">
    <name type="scientific">Alkalicoccus luteus</name>
    <dbReference type="NCBI Taxonomy" id="1237094"/>
    <lineage>
        <taxon>Bacteria</taxon>
        <taxon>Bacillati</taxon>
        <taxon>Bacillota</taxon>
        <taxon>Bacilli</taxon>
        <taxon>Bacillales</taxon>
        <taxon>Bacillaceae</taxon>
        <taxon>Alkalicoccus</taxon>
    </lineage>
</organism>
<dbReference type="Proteomes" id="UP000752012">
    <property type="component" value="Unassembled WGS sequence"/>
</dbReference>
<gene>
    <name evidence="4" type="ORF">HCN83_13790</name>
</gene>
<keyword evidence="2 4" id="KW-0067">ATP-binding</keyword>
<protein>
    <submittedName>
        <fullName evidence="4">ATP-binding protein</fullName>
    </submittedName>
</protein>
<sequence length="256" mass="29663">MNQQNIDKLKALKLSGMAEAYESLFTKPEIHTMDIDTVLGILLDHEEALRKNNQRHRLLKQAGFPEPASIEEILYYDDRKLKKDLLLRLAAGNYILEGRNIIFKGVSGAGKSWMAIAFGVEACRQFFKVQYTRLPDLLEEFKLAKYQQDDSYVKLMRKLQKVDLLIFDEWLLHTLTNEEAALLLEIINARRQAKQSTIYCSQFDVNGWYEKLGDGTLAEAILDRIVHDSYDILIDGNISMREHLSLHHQLEREAHE</sequence>
<dbReference type="PIRSF" id="PIRSF003073">
    <property type="entry name" value="DNAC_TnpB_IstB"/>
    <property type="match status" value="1"/>
</dbReference>
<dbReference type="InterPro" id="IPR027417">
    <property type="entry name" value="P-loop_NTPase"/>
</dbReference>
<dbReference type="PANTHER" id="PTHR30050:SF4">
    <property type="entry name" value="ATP-BINDING PROTEIN RV3427C IN INSERTION SEQUENCE-RELATED"/>
    <property type="match status" value="1"/>
</dbReference>
<proteinExistence type="predicted"/>
<reference evidence="4 5" key="1">
    <citation type="submission" date="2020-03" db="EMBL/GenBank/DDBJ databases">
        <title>Assessment of the enzymatic potential of alkaline-tolerant lipase obtained from Bacillus luteus H11 (technogenic soil) for the bioremediation of saline soils contaminated with petroleum substances.</title>
        <authorList>
            <person name="Kalwasinska A."/>
        </authorList>
    </citation>
    <scope>NUCLEOTIDE SEQUENCE [LARGE SCALE GENOMIC DNA]</scope>
    <source>
        <strain evidence="4 5">H11</strain>
    </source>
</reference>
<dbReference type="Gene3D" id="3.40.50.300">
    <property type="entry name" value="P-loop containing nucleotide triphosphate hydrolases"/>
    <property type="match status" value="1"/>
</dbReference>
<dbReference type="AlphaFoldDB" id="A0A969TW33"/>
<dbReference type="RefSeq" id="WP_168008332.1">
    <property type="nucleotide sequence ID" value="NZ_JAATHJ010000026.1"/>
</dbReference>
<dbReference type="InterPro" id="IPR047661">
    <property type="entry name" value="IstB"/>
</dbReference>
<evidence type="ECO:0000256" key="1">
    <source>
        <dbReference type="ARBA" id="ARBA00022741"/>
    </source>
</evidence>
<dbReference type="InterPro" id="IPR002611">
    <property type="entry name" value="IstB_ATP-bd"/>
</dbReference>
<dbReference type="GO" id="GO:0005524">
    <property type="term" value="F:ATP binding"/>
    <property type="evidence" value="ECO:0007669"/>
    <property type="project" value="UniProtKB-KW"/>
</dbReference>
<name>A0A969TW33_9BACI</name>
<dbReference type="InterPro" id="IPR028350">
    <property type="entry name" value="DNAC/IstB-like"/>
</dbReference>
<accession>A0A969TW33</accession>
<evidence type="ECO:0000259" key="3">
    <source>
        <dbReference type="Pfam" id="PF01695"/>
    </source>
</evidence>
<keyword evidence="1" id="KW-0547">Nucleotide-binding</keyword>